<accession>A0A6M4AS95</accession>
<evidence type="ECO:0000256" key="7">
    <source>
        <dbReference type="ARBA" id="ARBA00022840"/>
    </source>
</evidence>
<dbReference type="InterPro" id="IPR036890">
    <property type="entry name" value="HATPase_C_sf"/>
</dbReference>
<evidence type="ECO:0000313" key="11">
    <source>
        <dbReference type="EMBL" id="QJQ31290.1"/>
    </source>
</evidence>
<dbReference type="Gene3D" id="3.30.565.10">
    <property type="entry name" value="Histidine kinase-like ATPase, C-terminal domain"/>
    <property type="match status" value="1"/>
</dbReference>
<dbReference type="Proteomes" id="UP000503018">
    <property type="component" value="Chromosome"/>
</dbReference>
<dbReference type="AlphaFoldDB" id="A0A6M4AS95"/>
<dbReference type="KEGG" id="slan:GV829_01570"/>
<dbReference type="SUPFAM" id="SSF55874">
    <property type="entry name" value="ATPase domain of HSP90 chaperone/DNA topoisomerase II/histidine kinase"/>
    <property type="match status" value="1"/>
</dbReference>
<keyword evidence="5" id="KW-0547">Nucleotide-binding</keyword>
<dbReference type="Gene3D" id="3.30.450.40">
    <property type="match status" value="1"/>
</dbReference>
<sequence>MTQTSPLLPTQIETVAELRNLYRAAEARAARLRLLSEAGRDLAGAEAAMMSERLEACVRRLAHFIGFPGGSIVRDPAAQGLAIHAPGEAERPVAVLVIPGFADLDDIADAEDRDAVRIHLHLLGAAIDRMDREAERSRLLDALQERERRLEFVVGRLFSAQEDERRRVSRELHDGVAQRATALFRLLEAGGHGGPAGSGAPLASIARDLVQELRELIAGLRPTILDDLGIGPAILALAAQLRAEGFVVVEDIDAGQSDWPPTVETALYRVAQEAMSNIRKHAGGPCRVEVSLHFNPASGIRRLRIRDFGNGAAVMPVTDDAGRHIGIHIGIEVMRERMTAIGGQLVWQPQSDGGVEVLATLVEGA</sequence>
<keyword evidence="8" id="KW-0902">Two-component regulatory system</keyword>
<evidence type="ECO:0000259" key="10">
    <source>
        <dbReference type="Pfam" id="PF07730"/>
    </source>
</evidence>
<gene>
    <name evidence="11" type="ORF">GV829_01570</name>
</gene>
<keyword evidence="6 11" id="KW-0418">Kinase</keyword>
<evidence type="ECO:0000259" key="9">
    <source>
        <dbReference type="Pfam" id="PF02518"/>
    </source>
</evidence>
<dbReference type="InterPro" id="IPR011712">
    <property type="entry name" value="Sig_transdc_His_kin_sub3_dim/P"/>
</dbReference>
<evidence type="ECO:0000256" key="4">
    <source>
        <dbReference type="ARBA" id="ARBA00022679"/>
    </source>
</evidence>
<dbReference type="GO" id="GO:0000155">
    <property type="term" value="F:phosphorelay sensor kinase activity"/>
    <property type="evidence" value="ECO:0007669"/>
    <property type="project" value="InterPro"/>
</dbReference>
<evidence type="ECO:0000256" key="5">
    <source>
        <dbReference type="ARBA" id="ARBA00022741"/>
    </source>
</evidence>
<organism evidence="11 12">
    <name type="scientific">Sphingomonas lacunae</name>
    <dbReference type="NCBI Taxonomy" id="2698828"/>
    <lineage>
        <taxon>Bacteria</taxon>
        <taxon>Pseudomonadati</taxon>
        <taxon>Pseudomonadota</taxon>
        <taxon>Alphaproteobacteria</taxon>
        <taxon>Sphingomonadales</taxon>
        <taxon>Sphingomonadaceae</taxon>
        <taxon>Sphingomonas</taxon>
    </lineage>
</organism>
<proteinExistence type="predicted"/>
<dbReference type="GO" id="GO:0016020">
    <property type="term" value="C:membrane"/>
    <property type="evidence" value="ECO:0007669"/>
    <property type="project" value="InterPro"/>
</dbReference>
<dbReference type="GO" id="GO:0046983">
    <property type="term" value="F:protein dimerization activity"/>
    <property type="evidence" value="ECO:0007669"/>
    <property type="project" value="InterPro"/>
</dbReference>
<feature type="domain" description="Signal transduction histidine kinase subgroup 3 dimerisation and phosphoacceptor" evidence="10">
    <location>
        <begin position="164"/>
        <end position="224"/>
    </location>
</feature>
<name>A0A6M4AS95_9SPHN</name>
<dbReference type="CDD" id="cd16917">
    <property type="entry name" value="HATPase_UhpB-NarQ-NarX-like"/>
    <property type="match status" value="1"/>
</dbReference>
<keyword evidence="12" id="KW-1185">Reference proteome</keyword>
<dbReference type="Pfam" id="PF02518">
    <property type="entry name" value="HATPase_c"/>
    <property type="match status" value="1"/>
</dbReference>
<protein>
    <recommendedName>
        <fullName evidence="2">histidine kinase</fullName>
        <ecNumber evidence="2">2.7.13.3</ecNumber>
    </recommendedName>
</protein>
<comment type="catalytic activity">
    <reaction evidence="1">
        <text>ATP + protein L-histidine = ADP + protein N-phospho-L-histidine.</text>
        <dbReference type="EC" id="2.7.13.3"/>
    </reaction>
</comment>
<keyword evidence="4" id="KW-0808">Transferase</keyword>
<evidence type="ECO:0000256" key="3">
    <source>
        <dbReference type="ARBA" id="ARBA00022553"/>
    </source>
</evidence>
<dbReference type="InterPro" id="IPR029016">
    <property type="entry name" value="GAF-like_dom_sf"/>
</dbReference>
<dbReference type="PANTHER" id="PTHR24421:SF10">
    <property type="entry name" value="NITRATE_NITRITE SENSOR PROTEIN NARQ"/>
    <property type="match status" value="1"/>
</dbReference>
<keyword evidence="3" id="KW-0597">Phosphoprotein</keyword>
<dbReference type="InterPro" id="IPR050482">
    <property type="entry name" value="Sensor_HK_TwoCompSys"/>
</dbReference>
<dbReference type="GO" id="GO:0005524">
    <property type="term" value="F:ATP binding"/>
    <property type="evidence" value="ECO:0007669"/>
    <property type="project" value="UniProtKB-KW"/>
</dbReference>
<feature type="domain" description="Histidine kinase/HSP90-like ATPase" evidence="9">
    <location>
        <begin position="263"/>
        <end position="361"/>
    </location>
</feature>
<evidence type="ECO:0000256" key="8">
    <source>
        <dbReference type="ARBA" id="ARBA00023012"/>
    </source>
</evidence>
<evidence type="ECO:0000256" key="2">
    <source>
        <dbReference type="ARBA" id="ARBA00012438"/>
    </source>
</evidence>
<evidence type="ECO:0000256" key="6">
    <source>
        <dbReference type="ARBA" id="ARBA00022777"/>
    </source>
</evidence>
<dbReference type="EC" id="2.7.13.3" evidence="2"/>
<reference evidence="11 12" key="1">
    <citation type="submission" date="2020-01" db="EMBL/GenBank/DDBJ databases">
        <title>Sphingomonas sp. strain CSW-10.</title>
        <authorList>
            <person name="Chen W.-M."/>
        </authorList>
    </citation>
    <scope>NUCLEOTIDE SEQUENCE [LARGE SCALE GENOMIC DNA]</scope>
    <source>
        <strain evidence="11 12">CSW-10</strain>
    </source>
</reference>
<dbReference type="Pfam" id="PF07730">
    <property type="entry name" value="HisKA_3"/>
    <property type="match status" value="1"/>
</dbReference>
<dbReference type="InterPro" id="IPR003594">
    <property type="entry name" value="HATPase_dom"/>
</dbReference>
<dbReference type="Gene3D" id="1.20.5.1930">
    <property type="match status" value="1"/>
</dbReference>
<dbReference type="PANTHER" id="PTHR24421">
    <property type="entry name" value="NITRATE/NITRITE SENSOR PROTEIN NARX-RELATED"/>
    <property type="match status" value="1"/>
</dbReference>
<evidence type="ECO:0000256" key="1">
    <source>
        <dbReference type="ARBA" id="ARBA00000085"/>
    </source>
</evidence>
<keyword evidence="7" id="KW-0067">ATP-binding</keyword>
<dbReference type="RefSeq" id="WP_169943507.1">
    <property type="nucleotide sequence ID" value="NZ_CP053015.1"/>
</dbReference>
<evidence type="ECO:0000313" key="12">
    <source>
        <dbReference type="Proteomes" id="UP000503018"/>
    </source>
</evidence>
<dbReference type="EMBL" id="CP053015">
    <property type="protein sequence ID" value="QJQ31290.1"/>
    <property type="molecule type" value="Genomic_DNA"/>
</dbReference>